<evidence type="ECO:0000256" key="2">
    <source>
        <dbReference type="ARBA" id="ARBA00022448"/>
    </source>
</evidence>
<dbReference type="PANTHER" id="PTHR43549">
    <property type="entry name" value="MULTIDRUG RESISTANCE PROTEIN YPNP-RELATED"/>
    <property type="match status" value="1"/>
</dbReference>
<dbReference type="AlphaFoldDB" id="A0A1I0DZF4"/>
<feature type="transmembrane region" description="Helical" evidence="7">
    <location>
        <begin position="136"/>
        <end position="158"/>
    </location>
</feature>
<feature type="transmembrane region" description="Helical" evidence="7">
    <location>
        <begin position="50"/>
        <end position="79"/>
    </location>
</feature>
<feature type="transmembrane region" description="Helical" evidence="7">
    <location>
        <begin position="318"/>
        <end position="338"/>
    </location>
</feature>
<evidence type="ECO:0000256" key="7">
    <source>
        <dbReference type="SAM" id="Phobius"/>
    </source>
</evidence>
<feature type="transmembrane region" description="Helical" evidence="7">
    <location>
        <begin position="417"/>
        <end position="439"/>
    </location>
</feature>
<comment type="subcellular location">
    <subcellularLocation>
        <location evidence="1">Cell membrane</location>
        <topology evidence="1">Multi-pass membrane protein</topology>
    </subcellularLocation>
</comment>
<reference evidence="8 9" key="1">
    <citation type="submission" date="2016-10" db="EMBL/GenBank/DDBJ databases">
        <authorList>
            <person name="de Groot N.N."/>
        </authorList>
    </citation>
    <scope>NUCLEOTIDE SEQUENCE [LARGE SCALE GENOMIC DNA]</scope>
    <source>
        <strain evidence="8 9">KH1P1</strain>
    </source>
</reference>
<evidence type="ECO:0000256" key="6">
    <source>
        <dbReference type="ARBA" id="ARBA00023136"/>
    </source>
</evidence>
<keyword evidence="5 7" id="KW-1133">Transmembrane helix</keyword>
<dbReference type="OrthoDB" id="9776324at2"/>
<dbReference type="NCBIfam" id="TIGR00797">
    <property type="entry name" value="matE"/>
    <property type="match status" value="1"/>
</dbReference>
<dbReference type="STRING" id="1526.SAMN02910262_01531"/>
<evidence type="ECO:0000256" key="1">
    <source>
        <dbReference type="ARBA" id="ARBA00004651"/>
    </source>
</evidence>
<sequence length="449" mass="49856">MRSTARDLTEGNILKQILMFALPLMFGNIFQMLYNTVDSIVVGQFVGTEALAAVGSTTMITNMAVFFFNGFSVGAGVVIGRYFGAKDMKKLHLAIETTMASTFLLCVLFTVGFISAVDFMLKFMDTPADVFHEAAVYLRIYFGGISGLLIYNIGSGILRAVGDTTRPLMFLILTSVMNIILDLLFVIPLHMGIAGVAYATILSQFISAALTLLLLIRTHDIYRLVIRDLTLDRARLREIFSIGLPNGIQSVITAFSNVFVQSYINFFGSIAMAGWGCYNKIDQFIMLPMASVAMAATTFVSQNVGAKKFRRADEGTRTSIMLTLSITGMIALMIWIFAERTISMFTQDEGVIAFGTFALRQNVFFLMFNSVNQVLAAAMRGRGDSTGPMMIMLITFVLFRQIYLFVVTRYIANIPSLVAFGYPFGWITCCILEVLYFWIRHGRRGESAE</sequence>
<dbReference type="CDD" id="cd13138">
    <property type="entry name" value="MATE_yoeA_like"/>
    <property type="match status" value="1"/>
</dbReference>
<dbReference type="EMBL" id="FOIL01000015">
    <property type="protein sequence ID" value="SET37832.1"/>
    <property type="molecule type" value="Genomic_DNA"/>
</dbReference>
<accession>A0A1I0DZF4</accession>
<dbReference type="InterPro" id="IPR052031">
    <property type="entry name" value="Membrane_Transporter-Flippase"/>
</dbReference>
<keyword evidence="6 7" id="KW-0472">Membrane</keyword>
<dbReference type="Pfam" id="PF01554">
    <property type="entry name" value="MatE"/>
    <property type="match status" value="2"/>
</dbReference>
<feature type="transmembrane region" description="Helical" evidence="7">
    <location>
        <begin position="239"/>
        <end position="264"/>
    </location>
</feature>
<dbReference type="Proteomes" id="UP000199820">
    <property type="component" value="Unassembled WGS sequence"/>
</dbReference>
<dbReference type="InterPro" id="IPR048279">
    <property type="entry name" value="MdtK-like"/>
</dbReference>
<dbReference type="GO" id="GO:0005886">
    <property type="term" value="C:plasma membrane"/>
    <property type="evidence" value="ECO:0007669"/>
    <property type="project" value="UniProtKB-SubCell"/>
</dbReference>
<feature type="transmembrane region" description="Helical" evidence="7">
    <location>
        <begin position="196"/>
        <end position="218"/>
    </location>
</feature>
<evidence type="ECO:0000256" key="4">
    <source>
        <dbReference type="ARBA" id="ARBA00022692"/>
    </source>
</evidence>
<gene>
    <name evidence="8" type="ORF">SAMN04487771_101536</name>
</gene>
<dbReference type="eggNOG" id="COG0534">
    <property type="taxonomic scope" value="Bacteria"/>
</dbReference>
<dbReference type="InterPro" id="IPR002528">
    <property type="entry name" value="MATE_fam"/>
</dbReference>
<evidence type="ECO:0000256" key="3">
    <source>
        <dbReference type="ARBA" id="ARBA00022475"/>
    </source>
</evidence>
<dbReference type="PIRSF" id="PIRSF006603">
    <property type="entry name" value="DinF"/>
    <property type="match status" value="1"/>
</dbReference>
<dbReference type="RefSeq" id="WP_074649255.1">
    <property type="nucleotide sequence ID" value="NZ_FOIL01000015.1"/>
</dbReference>
<feature type="transmembrane region" description="Helical" evidence="7">
    <location>
        <begin position="350"/>
        <end position="368"/>
    </location>
</feature>
<feature type="transmembrane region" description="Helical" evidence="7">
    <location>
        <begin position="389"/>
        <end position="411"/>
    </location>
</feature>
<evidence type="ECO:0000313" key="8">
    <source>
        <dbReference type="EMBL" id="SET37832.1"/>
    </source>
</evidence>
<protein>
    <submittedName>
        <fullName evidence="8">Putative efflux protein, MATE family</fullName>
    </submittedName>
</protein>
<feature type="transmembrane region" description="Helical" evidence="7">
    <location>
        <begin position="170"/>
        <end position="190"/>
    </location>
</feature>
<feature type="transmembrane region" description="Helical" evidence="7">
    <location>
        <begin position="284"/>
        <end position="306"/>
    </location>
</feature>
<feature type="transmembrane region" description="Helical" evidence="7">
    <location>
        <begin position="91"/>
        <end position="116"/>
    </location>
</feature>
<dbReference type="PANTHER" id="PTHR43549:SF3">
    <property type="entry name" value="MULTIDRUG RESISTANCE PROTEIN YPNP-RELATED"/>
    <property type="match status" value="1"/>
</dbReference>
<dbReference type="GO" id="GO:0015297">
    <property type="term" value="F:antiporter activity"/>
    <property type="evidence" value="ECO:0007669"/>
    <property type="project" value="InterPro"/>
</dbReference>
<proteinExistence type="predicted"/>
<keyword evidence="2" id="KW-0813">Transport</keyword>
<evidence type="ECO:0000313" key="9">
    <source>
        <dbReference type="Proteomes" id="UP000199820"/>
    </source>
</evidence>
<organism evidence="8 9">
    <name type="scientific">[Clostridium] aminophilum</name>
    <dbReference type="NCBI Taxonomy" id="1526"/>
    <lineage>
        <taxon>Bacteria</taxon>
        <taxon>Bacillati</taxon>
        <taxon>Bacillota</taxon>
        <taxon>Clostridia</taxon>
        <taxon>Lachnospirales</taxon>
        <taxon>Lachnospiraceae</taxon>
    </lineage>
</organism>
<keyword evidence="3" id="KW-1003">Cell membrane</keyword>
<name>A0A1I0DZF4_9FIRM</name>
<keyword evidence="4 7" id="KW-0812">Transmembrane</keyword>
<evidence type="ECO:0000256" key="5">
    <source>
        <dbReference type="ARBA" id="ARBA00022989"/>
    </source>
</evidence>
<dbReference type="GO" id="GO:0042910">
    <property type="term" value="F:xenobiotic transmembrane transporter activity"/>
    <property type="evidence" value="ECO:0007669"/>
    <property type="project" value="InterPro"/>
</dbReference>
<keyword evidence="9" id="KW-1185">Reference proteome</keyword>